<protein>
    <submittedName>
        <fullName evidence="2">Uncharacterized protein</fullName>
    </submittedName>
</protein>
<dbReference type="RefSeq" id="WP_252749502.1">
    <property type="nucleotide sequence ID" value="NZ_CP097116.1"/>
</dbReference>
<organism evidence="2 3">
    <name type="scientific">Fructilactobacillus myrtifloralis</name>
    <dbReference type="NCBI Taxonomy" id="2940301"/>
    <lineage>
        <taxon>Bacteria</taxon>
        <taxon>Bacillati</taxon>
        <taxon>Bacillota</taxon>
        <taxon>Bacilli</taxon>
        <taxon>Lactobacillales</taxon>
        <taxon>Lactobacillaceae</taxon>
        <taxon>Fructilactobacillus</taxon>
    </lineage>
</organism>
<keyword evidence="1" id="KW-0472">Membrane</keyword>
<gene>
    <name evidence="2" type="ORF">M3M35_04600</name>
</gene>
<reference evidence="2" key="1">
    <citation type="submission" date="2022-05" db="EMBL/GenBank/DDBJ databases">
        <authorList>
            <person name="Oliphant S.A."/>
            <person name="Watson-Haigh N.S."/>
            <person name="Sumby K.M."/>
            <person name="Gardner J.M."/>
            <person name="Jiranek V."/>
        </authorList>
    </citation>
    <scope>NUCLEOTIDE SEQUENCE</scope>
    <source>
        <strain evidence="2">KI16_H9</strain>
    </source>
</reference>
<keyword evidence="1" id="KW-1133">Transmembrane helix</keyword>
<accession>A0ABY5BLP8</accession>
<evidence type="ECO:0000313" key="2">
    <source>
        <dbReference type="EMBL" id="USS84599.1"/>
    </source>
</evidence>
<dbReference type="EMBL" id="CP097116">
    <property type="protein sequence ID" value="USS84599.1"/>
    <property type="molecule type" value="Genomic_DNA"/>
</dbReference>
<keyword evidence="1" id="KW-0812">Transmembrane</keyword>
<feature type="transmembrane region" description="Helical" evidence="1">
    <location>
        <begin position="147"/>
        <end position="167"/>
    </location>
</feature>
<feature type="transmembrane region" description="Helical" evidence="1">
    <location>
        <begin position="106"/>
        <end position="127"/>
    </location>
</feature>
<sequence length="172" mass="19562">MIISIIILISLLLAIGFIAGRSQDKFLFLKSGVYFFLMEITSSIALLISVSGVYFLMVKLLHYHIRILTFCLAATFIGGILNFYVIRWLKFFKRSNSLLVMQVEYYIQWTTIALTLYQFLTGSHANLKVFAKAGISAENLDINTLNLVVLPLLLVSWISIAMIKIYLTDRGH</sequence>
<feature type="transmembrane region" description="Helical" evidence="1">
    <location>
        <begin position="67"/>
        <end position="86"/>
    </location>
</feature>
<name>A0ABY5BLP8_9LACO</name>
<evidence type="ECO:0000313" key="3">
    <source>
        <dbReference type="Proteomes" id="UP001056707"/>
    </source>
</evidence>
<keyword evidence="3" id="KW-1185">Reference proteome</keyword>
<evidence type="ECO:0000256" key="1">
    <source>
        <dbReference type="SAM" id="Phobius"/>
    </source>
</evidence>
<proteinExistence type="predicted"/>
<feature type="transmembrane region" description="Helical" evidence="1">
    <location>
        <begin position="32"/>
        <end position="55"/>
    </location>
</feature>
<dbReference type="Proteomes" id="UP001056707">
    <property type="component" value="Chromosome"/>
</dbReference>